<evidence type="ECO:0000313" key="14">
    <source>
        <dbReference type="Ensembl" id="ENSPANP00000025709.1"/>
    </source>
</evidence>
<sequence>MGVWLNKDDYIRDLKRIILCFLIVYMAILVGTDQDFYSLLGVSKTASSREIRQAFKKLALKLHPDKNPNNPNAHGDFLKINRAYEVLKDEDLRKKYDKYGEKGLEDNQGGQYESWNYYRYDFGIYDDDPEIITLERREFDAAVNSGELWFVNFYSPGCSHCHDLAPTWRDFAKEVDGLLRIGAVNCGDDRMLCRMKGVNSYPSLLIFRSGMAPVKYHGDRSKESLVSFAMQHVRSTVTELWTGNFVNSIQTAFAAGIGWLITFCSKGGDCLTSQTRLRLSGMLFLNSLDAKEIYLEVIHNLPDFELLSANTLEDRLAHHRWLLFFHFGKNENSNDHELKKLKTLLKNDHIQVGRFDCSSAPDICSNLYVFQPSLAVFKGQGTKEYEIHHGKKILYDILAFAKESVNSHVTTLGPQNFPANDKEPWLVDFFAPWCPPCRALLPELRRASNLLYGQLKFGTLDCTVHEGLCNMYNIQAYPTTVVFNQSNIHEYEGHHSAEQILEFIEDLMNPSVVSLTPTTFNELVTQRKHNEVWMVDFYSPWCHPCQVLMPEWKRMARTLTGLINVGSIDCQQYHSFCAQENVQRYPEIRFFPPKSNKAYQYHSYNGWNRDAYSLRIWGLGFLPQVSTDLTPQTFSEKVLQGKNHWVIDFYAPWCGPCQNFAPEFELLARMIKGKVKAGKVDCQAYAQTCQKAGIRAYPTVKFYFYERAKRNFQEEQINTRDAKAIAALINEKLETLQNQGKRNKDEL</sequence>
<dbReference type="CDD" id="cd06257">
    <property type="entry name" value="DnaJ"/>
    <property type="match status" value="1"/>
</dbReference>
<dbReference type="InterPro" id="IPR035674">
    <property type="entry name" value="ERdj5_TRX_C"/>
</dbReference>
<dbReference type="InterPro" id="IPR021170">
    <property type="entry name" value="ERdj5"/>
</dbReference>
<dbReference type="FunFam" id="3.40.30.10:FF:000169">
    <property type="entry name" value="DnaJ homolog subfamily C member 10"/>
    <property type="match status" value="1"/>
</dbReference>
<evidence type="ECO:0000259" key="13">
    <source>
        <dbReference type="PROSITE" id="PS51352"/>
    </source>
</evidence>
<dbReference type="Gene3D" id="1.10.287.110">
    <property type="entry name" value="DnaJ domain"/>
    <property type="match status" value="1"/>
</dbReference>
<reference evidence="14 15" key="1">
    <citation type="submission" date="2012-03" db="EMBL/GenBank/DDBJ databases">
        <title>Whole Genome Assembly of Papio anubis.</title>
        <authorList>
            <person name="Liu Y.L."/>
            <person name="Abraham K.A."/>
            <person name="Akbar H.A."/>
            <person name="Ali S.A."/>
            <person name="Anosike U.A."/>
            <person name="Aqrawi P.A."/>
            <person name="Arias F.A."/>
            <person name="Attaway T.A."/>
            <person name="Awwad R.A."/>
            <person name="Babu C.B."/>
            <person name="Bandaranaike D.B."/>
            <person name="Battles P.B."/>
            <person name="Bell A.B."/>
            <person name="Beltran B.B."/>
            <person name="Berhane-Mersha D.B."/>
            <person name="Bess C.B."/>
            <person name="Bickham C.B."/>
            <person name="Bolden T.B."/>
            <person name="Carter K.C."/>
            <person name="Chau D.C."/>
            <person name="Chavez A.C."/>
            <person name="Clerc-Blankenburg K.C."/>
            <person name="Coyle M.C."/>
            <person name="Dao M.D."/>
            <person name="Davila M.L.D."/>
            <person name="Davy-Carroll L.D."/>
            <person name="Denson S.D."/>
            <person name="Dinh H.D."/>
            <person name="Fernandez S.F."/>
            <person name="Fernando P.F."/>
            <person name="Forbes L.F."/>
            <person name="Francis C.F."/>
            <person name="Francisco L.F."/>
            <person name="Fu Q.F."/>
            <person name="Garcia-Iii R.G."/>
            <person name="Garrett T.G."/>
            <person name="Gross S.G."/>
            <person name="Gubbala S.G."/>
            <person name="Hirani K.H."/>
            <person name="Hogues M.H."/>
            <person name="Hollins B.H."/>
            <person name="Jackson L.J."/>
            <person name="Javaid M.J."/>
            <person name="Jhangiani S.J."/>
            <person name="Johnson A.J."/>
            <person name="Johnson B.J."/>
            <person name="Jones J.J."/>
            <person name="Joshi V.J."/>
            <person name="Kalu J.K."/>
            <person name="Khan N.K."/>
            <person name="Korchina V.K."/>
            <person name="Kovar C.K."/>
            <person name="Lago L.L."/>
            <person name="Lara F.L."/>
            <person name="Le T.-K.L."/>
            <person name="Lee S.L."/>
            <person name="Legall-Iii F.L."/>
            <person name="Lemon S.L."/>
            <person name="Liu J.L."/>
            <person name="Liu Y.-S.L."/>
            <person name="Liyanage D.L."/>
            <person name="Lopez J.L."/>
            <person name="Lorensuhewa L.L."/>
            <person name="Mata R.M."/>
            <person name="Mathew T.M."/>
            <person name="Mercado C.M."/>
            <person name="Mercado I.M."/>
            <person name="Morales K.M."/>
            <person name="Morgan M.M."/>
            <person name="Munidasa M.M."/>
            <person name="Ngo D.N."/>
            <person name="Nguyen L.N."/>
            <person name="Nguyen T.N."/>
            <person name="Nguyen N.N."/>
            <person name="Obregon M.O."/>
            <person name="Okwuonu G.O."/>
            <person name="Ongeri F.O."/>
            <person name="Onwere C.O."/>
            <person name="Osifeso I.O."/>
            <person name="Parra A.P."/>
            <person name="Patil S.P."/>
            <person name="Perez A.P."/>
            <person name="Perez Y.P."/>
            <person name="Pham C.P."/>
            <person name="Pu L.-L.P."/>
            <person name="Puazo M.P."/>
            <person name="Quiroz J.Q."/>
            <person name="Rouhana J.R."/>
            <person name="Ruiz M.R."/>
            <person name="Ruiz S.-J.R."/>
            <person name="Saada N.S."/>
            <person name="Santibanez J.S."/>
            <person name="Scheel M.S."/>
            <person name="Schneider B.S."/>
            <person name="Simmons D.S."/>
            <person name="Sisson I.S."/>
            <person name="Tang L.-Y.T."/>
            <person name="Thornton R.T."/>
            <person name="Tisius J.T."/>
            <person name="Toledanes G.T."/>
            <person name="Trejos Z.T."/>
            <person name="Usmani K.U."/>
            <person name="Varghese R.V."/>
            <person name="Vattathil S.V."/>
            <person name="Vee V.V."/>
            <person name="Walker D.W."/>
            <person name="Weissenberger G.W."/>
            <person name="White C.W."/>
            <person name="Williams A.W."/>
            <person name="Woodworth J.W."/>
            <person name="Wright R.W."/>
            <person name="Zhu Y.Z."/>
            <person name="Han Y.H."/>
            <person name="Newsham I.N."/>
            <person name="Nazareth L.N."/>
            <person name="Worley K.W."/>
            <person name="Muzny D.M."/>
            <person name="Rogers J.R."/>
            <person name="Gibbs R.G."/>
        </authorList>
    </citation>
    <scope>NUCLEOTIDE SEQUENCE [LARGE SCALE GENOMIC DNA]</scope>
</reference>
<comment type="subcellular location">
    <subcellularLocation>
        <location evidence="1">Endoplasmic reticulum lumen</location>
    </subcellularLocation>
</comment>
<evidence type="ECO:0000256" key="3">
    <source>
        <dbReference type="ARBA" id="ARBA00022729"/>
    </source>
</evidence>
<dbReference type="Pfam" id="PF00226">
    <property type="entry name" value="DnaJ"/>
    <property type="match status" value="1"/>
</dbReference>
<dbReference type="InterPro" id="IPR001623">
    <property type="entry name" value="DnaJ_domain"/>
</dbReference>
<evidence type="ECO:0000256" key="9">
    <source>
        <dbReference type="ARBA" id="ARBA00023284"/>
    </source>
</evidence>
<dbReference type="GO" id="GO:0005788">
    <property type="term" value="C:endoplasmic reticulum lumen"/>
    <property type="evidence" value="ECO:0007669"/>
    <property type="project" value="UniProtKB-SubCell"/>
</dbReference>
<dbReference type="GO" id="GO:0036503">
    <property type="term" value="P:ERAD pathway"/>
    <property type="evidence" value="ECO:0007669"/>
    <property type="project" value="UniProtKB-ARBA"/>
</dbReference>
<dbReference type="Pfam" id="PF00085">
    <property type="entry name" value="Thioredoxin"/>
    <property type="match status" value="4"/>
</dbReference>
<dbReference type="Ensembl" id="ENSPANT00000050801.2">
    <property type="protein sequence ID" value="ENSPANP00000025709.1"/>
    <property type="gene ID" value="ENSPANG00000012554.3"/>
</dbReference>
<evidence type="ECO:0000256" key="4">
    <source>
        <dbReference type="ARBA" id="ARBA00022737"/>
    </source>
</evidence>
<dbReference type="PROSITE" id="PS50076">
    <property type="entry name" value="DNAJ_2"/>
    <property type="match status" value="1"/>
</dbReference>
<evidence type="ECO:0000256" key="5">
    <source>
        <dbReference type="ARBA" id="ARBA00022824"/>
    </source>
</evidence>
<evidence type="ECO:0000256" key="11">
    <source>
        <dbReference type="SAM" id="Phobius"/>
    </source>
</evidence>
<evidence type="ECO:0000256" key="6">
    <source>
        <dbReference type="ARBA" id="ARBA00023002"/>
    </source>
</evidence>
<feature type="transmembrane region" description="Helical" evidence="11">
    <location>
        <begin position="14"/>
        <end position="32"/>
    </location>
</feature>
<feature type="domain" description="Thioredoxin" evidence="13">
    <location>
        <begin position="579"/>
        <end position="747"/>
    </location>
</feature>
<dbReference type="PIRSF" id="PIRSF037293">
    <property type="entry name" value="DnaJ_homolog_subfam-C"/>
    <property type="match status" value="1"/>
</dbReference>
<dbReference type="GO" id="GO:0034975">
    <property type="term" value="P:protein folding in endoplasmic reticulum"/>
    <property type="evidence" value="ECO:0007669"/>
    <property type="project" value="InterPro"/>
</dbReference>
<dbReference type="GO" id="GO:0036498">
    <property type="term" value="P:IRE1-mediated unfolded protein response"/>
    <property type="evidence" value="ECO:0007669"/>
    <property type="project" value="TreeGrafter"/>
</dbReference>
<evidence type="ECO:0000313" key="15">
    <source>
        <dbReference type="Proteomes" id="UP000028761"/>
    </source>
</evidence>
<dbReference type="FunFam" id="1.10.287.110:FF:000029">
    <property type="entry name" value="DnaJ homolog subfamily C member 10"/>
    <property type="match status" value="1"/>
</dbReference>
<dbReference type="InterPro" id="IPR052460">
    <property type="entry name" value="ER_disulfide_reductase"/>
</dbReference>
<keyword evidence="5" id="KW-0256">Endoplasmic reticulum</keyword>
<organism evidence="14 15">
    <name type="scientific">Papio anubis</name>
    <name type="common">Olive baboon</name>
    <dbReference type="NCBI Taxonomy" id="9555"/>
    <lineage>
        <taxon>Eukaryota</taxon>
        <taxon>Metazoa</taxon>
        <taxon>Chordata</taxon>
        <taxon>Craniata</taxon>
        <taxon>Vertebrata</taxon>
        <taxon>Euteleostomi</taxon>
        <taxon>Mammalia</taxon>
        <taxon>Eutheria</taxon>
        <taxon>Euarchontoglires</taxon>
        <taxon>Primates</taxon>
        <taxon>Haplorrhini</taxon>
        <taxon>Catarrhini</taxon>
        <taxon>Cercopithecidae</taxon>
        <taxon>Cercopithecinae</taxon>
        <taxon>Papio</taxon>
    </lineage>
</organism>
<protein>
    <recommendedName>
        <fullName evidence="2">DnaJ homolog subfamily C member 10</fullName>
    </recommendedName>
</protein>
<name>A0A2I3LQL4_PAPAN</name>
<dbReference type="FunFam" id="3.40.30.10:FF:000106">
    <property type="entry name" value="DnaJ homolog subfamily C member 10"/>
    <property type="match status" value="1"/>
</dbReference>
<dbReference type="InterPro" id="IPR036869">
    <property type="entry name" value="J_dom_sf"/>
</dbReference>
<feature type="domain" description="Thioredoxin" evidence="13">
    <location>
        <begin position="113"/>
        <end position="234"/>
    </location>
</feature>
<keyword evidence="8" id="KW-0325">Glycoprotein</keyword>
<dbReference type="GO" id="GO:0015035">
    <property type="term" value="F:protein-disulfide reductase activity"/>
    <property type="evidence" value="ECO:0007669"/>
    <property type="project" value="TreeGrafter"/>
</dbReference>
<dbReference type="FunFam" id="3.40.30.10:FF:000125">
    <property type="entry name" value="DnaJ homolog subfamily C member 10"/>
    <property type="match status" value="1"/>
</dbReference>
<evidence type="ECO:0000256" key="7">
    <source>
        <dbReference type="ARBA" id="ARBA00023157"/>
    </source>
</evidence>
<dbReference type="CDD" id="cd03003">
    <property type="entry name" value="PDI_a_ERdj5_N"/>
    <property type="match status" value="1"/>
</dbReference>
<dbReference type="PANTHER" id="PTHR44340">
    <property type="entry name" value="DNAJ HOMOLOG SUBFAMILY C MEMBER 10"/>
    <property type="match status" value="1"/>
</dbReference>
<proteinExistence type="predicted"/>
<keyword evidence="11" id="KW-1133">Transmembrane helix</keyword>
<feature type="disulfide bond" description="Redox-active" evidence="10">
    <location>
        <begin position="158"/>
        <end position="161"/>
    </location>
</feature>
<feature type="disulfide bond" description="Redox-active" evidence="10">
    <location>
        <begin position="654"/>
        <end position="657"/>
    </location>
</feature>
<dbReference type="PROSITE" id="PS00194">
    <property type="entry name" value="THIOREDOXIN_1"/>
    <property type="match status" value="2"/>
</dbReference>
<dbReference type="ExpressionAtlas" id="A0A2I3LQL4">
    <property type="expression patterns" value="baseline"/>
</dbReference>
<feature type="domain" description="Thioredoxin" evidence="13">
    <location>
        <begin position="391"/>
        <end position="509"/>
    </location>
</feature>
<dbReference type="InterPro" id="IPR017937">
    <property type="entry name" value="Thioredoxin_CS"/>
</dbReference>
<feature type="disulfide bond" description="Redox-active" evidence="10">
    <location>
        <begin position="542"/>
        <end position="545"/>
    </location>
</feature>
<dbReference type="Proteomes" id="UP000028761">
    <property type="component" value="Chromosome 10"/>
</dbReference>
<keyword evidence="11" id="KW-0472">Membrane</keyword>
<dbReference type="SUPFAM" id="SSF52833">
    <property type="entry name" value="Thioredoxin-like"/>
    <property type="match status" value="5"/>
</dbReference>
<feature type="disulfide bond" description="Redox-active" evidence="10">
    <location>
        <begin position="434"/>
        <end position="437"/>
    </location>
</feature>
<dbReference type="PRINTS" id="PR00625">
    <property type="entry name" value="JDOMAIN"/>
</dbReference>
<keyword evidence="9" id="KW-0676">Redox-active center</keyword>
<reference evidence="14" key="2">
    <citation type="submission" date="2025-08" db="UniProtKB">
        <authorList>
            <consortium name="Ensembl"/>
        </authorList>
    </citation>
    <scope>IDENTIFICATION</scope>
</reference>
<keyword evidence="6" id="KW-0560">Oxidoreductase</keyword>
<dbReference type="InterPro" id="IPR036249">
    <property type="entry name" value="Thioredoxin-like_sf"/>
</dbReference>
<evidence type="ECO:0000256" key="10">
    <source>
        <dbReference type="PIRSR" id="PIRSR037293-1"/>
    </source>
</evidence>
<dbReference type="Gene3D" id="3.40.30.10">
    <property type="entry name" value="Glutaredoxin"/>
    <property type="match status" value="6"/>
</dbReference>
<dbReference type="GO" id="GO:0051117">
    <property type="term" value="F:ATPase binding"/>
    <property type="evidence" value="ECO:0007669"/>
    <property type="project" value="UniProtKB-ARBA"/>
</dbReference>
<dbReference type="FunFam" id="3.40.30.10:FF:000087">
    <property type="entry name" value="DnaJ homolog subfamily C member 10"/>
    <property type="match status" value="1"/>
</dbReference>
<dbReference type="FunFam" id="3.40.30.10:FF:000135">
    <property type="entry name" value="DnaJ homolog subfamily C member 10"/>
    <property type="match status" value="1"/>
</dbReference>
<dbReference type="GO" id="GO:0051087">
    <property type="term" value="F:protein-folding chaperone binding"/>
    <property type="evidence" value="ECO:0007669"/>
    <property type="project" value="UniProtKB-ARBA"/>
</dbReference>
<keyword evidence="7 10" id="KW-1015">Disulfide bond</keyword>
<dbReference type="PROSITE" id="PS51352">
    <property type="entry name" value="THIOREDOXIN_2"/>
    <property type="match status" value="3"/>
</dbReference>
<gene>
    <name evidence="14" type="primary">DNAJC10</name>
</gene>
<keyword evidence="11" id="KW-0812">Transmembrane</keyword>
<dbReference type="GO" id="GO:0016671">
    <property type="term" value="F:oxidoreductase activity, acting on a sulfur group of donors, disulfide as acceptor"/>
    <property type="evidence" value="ECO:0007669"/>
    <property type="project" value="TreeGrafter"/>
</dbReference>
<evidence type="ECO:0000256" key="8">
    <source>
        <dbReference type="ARBA" id="ARBA00023180"/>
    </source>
</evidence>
<dbReference type="PRINTS" id="PR00421">
    <property type="entry name" value="THIOREDOXIN"/>
</dbReference>
<evidence type="ECO:0000259" key="12">
    <source>
        <dbReference type="PROSITE" id="PS50076"/>
    </source>
</evidence>
<dbReference type="GeneTree" id="ENSGT00940000155558"/>
<dbReference type="InterPro" id="IPR035673">
    <property type="entry name" value="ERdj5_TRX_N"/>
</dbReference>
<dbReference type="GO" id="GO:0051787">
    <property type="term" value="F:misfolded protein binding"/>
    <property type="evidence" value="ECO:0007669"/>
    <property type="project" value="TreeGrafter"/>
</dbReference>
<dbReference type="Bgee" id="ENSPANG00000012554">
    <property type="expression patterns" value="Expressed in pyloric antrum and 65 other cell types or tissues"/>
</dbReference>
<dbReference type="PANTHER" id="PTHR44340:SF1">
    <property type="entry name" value="DNAJ HOMOLOG SUBFAMILY C MEMBER 10"/>
    <property type="match status" value="1"/>
</dbReference>
<dbReference type="SUPFAM" id="SSF46565">
    <property type="entry name" value="Chaperone J-domain"/>
    <property type="match status" value="1"/>
</dbReference>
<accession>A0A2I3LQL4</accession>
<evidence type="ECO:0000256" key="1">
    <source>
        <dbReference type="ARBA" id="ARBA00004319"/>
    </source>
</evidence>
<dbReference type="SMART" id="SM00271">
    <property type="entry name" value="DnaJ"/>
    <property type="match status" value="1"/>
</dbReference>
<keyword evidence="15" id="KW-1185">Reference proteome</keyword>
<dbReference type="InterPro" id="IPR013766">
    <property type="entry name" value="Thioredoxin_domain"/>
</dbReference>
<feature type="domain" description="J" evidence="12">
    <location>
        <begin position="35"/>
        <end position="100"/>
    </location>
</feature>
<reference evidence="14" key="3">
    <citation type="submission" date="2025-09" db="UniProtKB">
        <authorList>
            <consortium name="Ensembl"/>
        </authorList>
    </citation>
    <scope>IDENTIFICATION</scope>
</reference>
<keyword evidence="3" id="KW-0732">Signal</keyword>
<keyword evidence="4" id="KW-0677">Repeat</keyword>
<dbReference type="AlphaFoldDB" id="A0A2I3LQL4"/>
<evidence type="ECO:0000256" key="2">
    <source>
        <dbReference type="ARBA" id="ARBA00020920"/>
    </source>
</evidence>
<dbReference type="CDD" id="cd03004">
    <property type="entry name" value="PDI_a_ERdj5_C"/>
    <property type="match status" value="3"/>
</dbReference>